<comment type="caution">
    <text evidence="1">The sequence shown here is derived from an EMBL/GenBank/DDBJ whole genome shotgun (WGS) entry which is preliminary data.</text>
</comment>
<dbReference type="EMBL" id="JACJIK010000001">
    <property type="protein sequence ID" value="MBA9059979.1"/>
    <property type="molecule type" value="Genomic_DNA"/>
</dbReference>
<proteinExistence type="predicted"/>
<reference evidence="1 2" key="1">
    <citation type="submission" date="2020-08" db="EMBL/GenBank/DDBJ databases">
        <title>Sequencing the genomes of 1000 actinobacteria strains.</title>
        <authorList>
            <person name="Klenk H.-P."/>
        </authorList>
    </citation>
    <scope>NUCLEOTIDE SEQUENCE [LARGE SCALE GENOMIC DNA]</scope>
    <source>
        <strain evidence="1 2">DSM 21948</strain>
    </source>
</reference>
<keyword evidence="2" id="KW-1185">Reference proteome</keyword>
<gene>
    <name evidence="1" type="ORF">HDA34_001686</name>
</gene>
<name>A0ABR6D3P0_9MICC</name>
<evidence type="ECO:0008006" key="3">
    <source>
        <dbReference type="Google" id="ProtNLM"/>
    </source>
</evidence>
<evidence type="ECO:0000313" key="1">
    <source>
        <dbReference type="EMBL" id="MBA9059979.1"/>
    </source>
</evidence>
<sequence length="33" mass="3776">MSELDELDFAALSAFLAWWFGTAGVDWIRREDG</sequence>
<dbReference type="Proteomes" id="UP000572670">
    <property type="component" value="Unassembled WGS sequence"/>
</dbReference>
<evidence type="ECO:0000313" key="2">
    <source>
        <dbReference type="Proteomes" id="UP000572670"/>
    </source>
</evidence>
<accession>A0ABR6D3P0</accession>
<organism evidence="1 2">
    <name type="scientific">Micrococcus yunnanensis</name>
    <dbReference type="NCBI Taxonomy" id="566027"/>
    <lineage>
        <taxon>Bacteria</taxon>
        <taxon>Bacillati</taxon>
        <taxon>Actinomycetota</taxon>
        <taxon>Actinomycetes</taxon>
        <taxon>Micrococcales</taxon>
        <taxon>Micrococcaceae</taxon>
        <taxon>Micrococcus</taxon>
    </lineage>
</organism>
<protein>
    <recommendedName>
        <fullName evidence="3">GNAT family N-acetyltransferase</fullName>
    </recommendedName>
</protein>